<dbReference type="Gene3D" id="1.10.260.40">
    <property type="entry name" value="lambda repressor-like DNA-binding domains"/>
    <property type="match status" value="1"/>
</dbReference>
<evidence type="ECO:0000259" key="2">
    <source>
        <dbReference type="PROSITE" id="PS50943"/>
    </source>
</evidence>
<dbReference type="PANTHER" id="PTHR46558">
    <property type="entry name" value="TRACRIPTIONAL REGULATORY PROTEIN-RELATED-RELATED"/>
    <property type="match status" value="1"/>
</dbReference>
<name>A0A6I8MBT3_9FUSO</name>
<accession>A0A6I8MBT3</accession>
<protein>
    <recommendedName>
        <fullName evidence="2">HTH cro/C1-type domain-containing protein</fullName>
    </recommendedName>
</protein>
<dbReference type="Pfam" id="PF01381">
    <property type="entry name" value="HTH_3"/>
    <property type="match status" value="1"/>
</dbReference>
<organism evidence="3 4">
    <name type="scientific">Oceanivirga miroungae</name>
    <dbReference type="NCBI Taxonomy" id="1130046"/>
    <lineage>
        <taxon>Bacteria</taxon>
        <taxon>Fusobacteriati</taxon>
        <taxon>Fusobacteriota</taxon>
        <taxon>Fusobacteriia</taxon>
        <taxon>Fusobacteriales</taxon>
        <taxon>Leptotrichiaceae</taxon>
        <taxon>Oceanivirga</taxon>
    </lineage>
</organism>
<dbReference type="InterPro" id="IPR001387">
    <property type="entry name" value="Cro/C1-type_HTH"/>
</dbReference>
<dbReference type="InterPro" id="IPR010982">
    <property type="entry name" value="Lambda_DNA-bd_dom_sf"/>
</dbReference>
<dbReference type="GO" id="GO:0003677">
    <property type="term" value="F:DNA binding"/>
    <property type="evidence" value="ECO:0007669"/>
    <property type="project" value="UniProtKB-KW"/>
</dbReference>
<feature type="domain" description="HTH cro/C1-type" evidence="2">
    <location>
        <begin position="5"/>
        <end position="60"/>
    </location>
</feature>
<gene>
    <name evidence="3" type="ORF">OMES3154_00219</name>
</gene>
<dbReference type="SUPFAM" id="SSF47413">
    <property type="entry name" value="lambda repressor-like DNA-binding domains"/>
    <property type="match status" value="1"/>
</dbReference>
<dbReference type="EMBL" id="CABWIB010000001">
    <property type="protein sequence ID" value="VWL84946.1"/>
    <property type="molecule type" value="Genomic_DNA"/>
</dbReference>
<reference evidence="3 4" key="1">
    <citation type="submission" date="2019-10" db="EMBL/GenBank/DDBJ databases">
        <authorList>
            <person name="Blom J."/>
        </authorList>
    </citation>
    <scope>NUCLEOTIDE SEQUENCE [LARGE SCALE GENOMIC DNA]</scope>
    <source>
        <strain evidence="3 4">ES3154-GLU</strain>
    </source>
</reference>
<keyword evidence="1" id="KW-0238">DNA-binding</keyword>
<proteinExistence type="predicted"/>
<evidence type="ECO:0000256" key="1">
    <source>
        <dbReference type="ARBA" id="ARBA00023125"/>
    </source>
</evidence>
<keyword evidence="4" id="KW-1185">Reference proteome</keyword>
<dbReference type="AlphaFoldDB" id="A0A6I8MBT3"/>
<evidence type="ECO:0000313" key="3">
    <source>
        <dbReference type="EMBL" id="VWL84946.1"/>
    </source>
</evidence>
<dbReference type="RefSeq" id="WP_156682995.1">
    <property type="nucleotide sequence ID" value="NZ_CABWIB010000001.1"/>
</dbReference>
<evidence type="ECO:0000313" key="4">
    <source>
        <dbReference type="Proteomes" id="UP000419017"/>
    </source>
</evidence>
<dbReference type="PANTHER" id="PTHR46558:SF11">
    <property type="entry name" value="HTH-TYPE TRANSCRIPTIONAL REGULATOR XRE"/>
    <property type="match status" value="1"/>
</dbReference>
<dbReference type="PROSITE" id="PS50943">
    <property type="entry name" value="HTH_CROC1"/>
    <property type="match status" value="1"/>
</dbReference>
<dbReference type="Proteomes" id="UP000419017">
    <property type="component" value="Unassembled WGS sequence"/>
</dbReference>
<dbReference type="SMART" id="SM00530">
    <property type="entry name" value="HTH_XRE"/>
    <property type="match status" value="1"/>
</dbReference>
<sequence length="144" mass="16852">MENKIKQLREKRGLTLYDLENKTGIGYNSLWKYENGKNKAIPLDNLIKIAEVLDYSTDELLGHKNKNDSNSIRKIYTDDELIKFFSLNREEIIELEQLKKMAKMPTLLFEAGDISEKDAEDLESVLQNIFITSIKRRRKKEANK</sequence>
<dbReference type="CDD" id="cd00093">
    <property type="entry name" value="HTH_XRE"/>
    <property type="match status" value="1"/>
</dbReference>